<dbReference type="AlphaFoldDB" id="Q1K3R1"/>
<dbReference type="Pfam" id="PF00507">
    <property type="entry name" value="Oxidored_q4"/>
    <property type="match status" value="1"/>
</dbReference>
<sequence>MAEQYLVDYVYVLVFLIAGIACGLGPLVISRLLAPRVLFRKTLEPYECGMDPYGSAWNIRFDIAYYLYALIFLAFDVDVLYLFPVATAFDKVSAVRGITELVIFVGILSLAVVYAWVKGVFTWPKRKVC</sequence>
<dbReference type="OrthoDB" id="9791970at2"/>
<feature type="transmembrane region" description="Helical" evidence="8">
    <location>
        <begin position="98"/>
        <end position="117"/>
    </location>
</feature>
<dbReference type="EMBL" id="AAEW02000001">
    <property type="protein sequence ID" value="EAT17392.1"/>
    <property type="molecule type" value="Genomic_DNA"/>
</dbReference>
<feature type="transmembrane region" description="Helical" evidence="8">
    <location>
        <begin position="12"/>
        <end position="34"/>
    </location>
</feature>
<proteinExistence type="inferred from homology"/>
<dbReference type="InterPro" id="IPR038430">
    <property type="entry name" value="NDAH_ubi_oxred_su3_sf"/>
</dbReference>
<gene>
    <name evidence="9" type="ORF">Dace_3258</name>
</gene>
<comment type="catalytic activity">
    <reaction evidence="7">
        <text>a quinone + NADH + 5 H(+)(in) = a quinol + NAD(+) + 4 H(+)(out)</text>
        <dbReference type="Rhea" id="RHEA:57888"/>
        <dbReference type="ChEBI" id="CHEBI:15378"/>
        <dbReference type="ChEBI" id="CHEBI:24646"/>
        <dbReference type="ChEBI" id="CHEBI:57540"/>
        <dbReference type="ChEBI" id="CHEBI:57945"/>
        <dbReference type="ChEBI" id="CHEBI:132124"/>
    </reaction>
</comment>
<dbReference type="GO" id="GO:0048038">
    <property type="term" value="F:quinone binding"/>
    <property type="evidence" value="ECO:0007669"/>
    <property type="project" value="UniProtKB-KW"/>
</dbReference>
<dbReference type="EC" id="7.1.1.-" evidence="7"/>
<keyword evidence="4 7" id="KW-0812">Transmembrane</keyword>
<reference evidence="9" key="1">
    <citation type="submission" date="2006-05" db="EMBL/GenBank/DDBJ databases">
        <title>Annotation of the draft genome assembly of Desulfuromonas acetoxidans DSM 684.</title>
        <authorList>
            <consortium name="US DOE Joint Genome Institute (JGI-ORNL)"/>
            <person name="Larimer F."/>
            <person name="Land M."/>
            <person name="Hauser L."/>
        </authorList>
    </citation>
    <scope>NUCLEOTIDE SEQUENCE [LARGE SCALE GENOMIC DNA]</scope>
    <source>
        <strain evidence="9">DSM 684</strain>
    </source>
</reference>
<evidence type="ECO:0000256" key="4">
    <source>
        <dbReference type="ARBA" id="ARBA00022692"/>
    </source>
</evidence>
<dbReference type="GO" id="GO:0030964">
    <property type="term" value="C:NADH dehydrogenase complex"/>
    <property type="evidence" value="ECO:0007669"/>
    <property type="project" value="TreeGrafter"/>
</dbReference>
<keyword evidence="6 8" id="KW-0472">Membrane</keyword>
<evidence type="ECO:0000256" key="7">
    <source>
        <dbReference type="RuleBase" id="RU003639"/>
    </source>
</evidence>
<evidence type="ECO:0000256" key="6">
    <source>
        <dbReference type="ARBA" id="ARBA00023136"/>
    </source>
</evidence>
<dbReference type="PANTHER" id="PTHR11058:SF9">
    <property type="entry name" value="NADH-UBIQUINONE OXIDOREDUCTASE CHAIN 3"/>
    <property type="match status" value="1"/>
</dbReference>
<name>Q1K3R1_DESA6</name>
<evidence type="ECO:0000313" key="9">
    <source>
        <dbReference type="EMBL" id="EAT17392.1"/>
    </source>
</evidence>
<dbReference type="Proteomes" id="UP000005695">
    <property type="component" value="Unassembled WGS sequence"/>
</dbReference>
<evidence type="ECO:0000256" key="5">
    <source>
        <dbReference type="ARBA" id="ARBA00022989"/>
    </source>
</evidence>
<evidence type="ECO:0000256" key="1">
    <source>
        <dbReference type="ARBA" id="ARBA00004370"/>
    </source>
</evidence>
<keyword evidence="7" id="KW-0874">Quinone</keyword>
<accession>Q1K3R1</accession>
<keyword evidence="7" id="KW-0520">NAD</keyword>
<evidence type="ECO:0000256" key="8">
    <source>
        <dbReference type="SAM" id="Phobius"/>
    </source>
</evidence>
<dbReference type="InterPro" id="IPR000440">
    <property type="entry name" value="NADH_UbQ/plastoQ_OxRdtase_su3"/>
</dbReference>
<dbReference type="PANTHER" id="PTHR11058">
    <property type="entry name" value="NADH-UBIQUINONE OXIDOREDUCTASE CHAIN 3"/>
    <property type="match status" value="1"/>
</dbReference>
<comment type="caution">
    <text evidence="9">The sequence shown here is derived from an EMBL/GenBank/DDBJ whole genome shotgun (WGS) entry which is preliminary data.</text>
</comment>
<comment type="subcellular location">
    <subcellularLocation>
        <location evidence="7">Cell membrane</location>
        <topology evidence="7">Multi-pass membrane protein</topology>
    </subcellularLocation>
    <subcellularLocation>
        <location evidence="1">Membrane</location>
    </subcellularLocation>
</comment>
<evidence type="ECO:0000256" key="2">
    <source>
        <dbReference type="ARBA" id="ARBA00008472"/>
    </source>
</evidence>
<dbReference type="RefSeq" id="WP_005997719.1">
    <property type="nucleotide sequence ID" value="NZ_AAEW02000001.1"/>
</dbReference>
<feature type="transmembrane region" description="Helical" evidence="8">
    <location>
        <begin position="65"/>
        <end position="86"/>
    </location>
</feature>
<protein>
    <recommendedName>
        <fullName evidence="7">NADH-quinone oxidoreductase subunit</fullName>
        <ecNumber evidence="7">7.1.1.-</ecNumber>
    </recommendedName>
</protein>
<dbReference type="GO" id="GO:0008137">
    <property type="term" value="F:NADH dehydrogenase (ubiquinone) activity"/>
    <property type="evidence" value="ECO:0007669"/>
    <property type="project" value="InterPro"/>
</dbReference>
<reference evidence="9" key="2">
    <citation type="submission" date="2006-05" db="EMBL/GenBank/DDBJ databases">
        <title>Sequencing of the draft genome and assembly of Desulfuromonas acetoxidans DSM 684.</title>
        <authorList>
            <consortium name="US DOE Joint Genome Institute (JGI-PGF)"/>
            <person name="Copeland A."/>
            <person name="Lucas S."/>
            <person name="Lapidus A."/>
            <person name="Barry K."/>
            <person name="Detter J.C."/>
            <person name="Glavina del Rio T."/>
            <person name="Hammon N."/>
            <person name="Israni S."/>
            <person name="Dalin E."/>
            <person name="Tice H."/>
            <person name="Bruce D."/>
            <person name="Pitluck S."/>
            <person name="Richardson P."/>
        </authorList>
    </citation>
    <scope>NUCLEOTIDE SEQUENCE [LARGE SCALE GENOMIC DNA]</scope>
    <source>
        <strain evidence="9">DSM 684</strain>
    </source>
</reference>
<comment type="similarity">
    <text evidence="2 7">Belongs to the complex I subunit 3 family.</text>
</comment>
<comment type="function">
    <text evidence="7">NDH-1 shuttles electrons from NADH, via FMN and iron-sulfur (Fe-S) centers, to quinones in the respiratory chain.</text>
</comment>
<keyword evidence="3" id="KW-0813">Transport</keyword>
<keyword evidence="5 8" id="KW-1133">Transmembrane helix</keyword>
<dbReference type="GO" id="GO:0005886">
    <property type="term" value="C:plasma membrane"/>
    <property type="evidence" value="ECO:0007669"/>
    <property type="project" value="UniProtKB-SubCell"/>
</dbReference>
<keyword evidence="10" id="KW-1185">Reference proteome</keyword>
<organism evidence="9 10">
    <name type="scientific">Desulfuromonas acetoxidans (strain DSM 684 / 11070)</name>
    <dbReference type="NCBI Taxonomy" id="281689"/>
    <lineage>
        <taxon>Bacteria</taxon>
        <taxon>Pseudomonadati</taxon>
        <taxon>Thermodesulfobacteriota</taxon>
        <taxon>Desulfuromonadia</taxon>
        <taxon>Desulfuromonadales</taxon>
        <taxon>Desulfuromonadaceae</taxon>
        <taxon>Desulfuromonas</taxon>
    </lineage>
</organism>
<dbReference type="Gene3D" id="1.20.58.1610">
    <property type="entry name" value="NADH:ubiquinone/plastoquinone oxidoreductase, chain 3"/>
    <property type="match status" value="1"/>
</dbReference>
<evidence type="ECO:0000313" key="10">
    <source>
        <dbReference type="Proteomes" id="UP000005695"/>
    </source>
</evidence>
<evidence type="ECO:0000256" key="3">
    <source>
        <dbReference type="ARBA" id="ARBA00022448"/>
    </source>
</evidence>